<comment type="caution">
    <text evidence="1">The sequence shown here is derived from an EMBL/GenBank/DDBJ whole genome shotgun (WGS) entry which is preliminary data.</text>
</comment>
<evidence type="ECO:0000313" key="2">
    <source>
        <dbReference type="Proteomes" id="UP000808761"/>
    </source>
</evidence>
<reference evidence="1" key="1">
    <citation type="submission" date="2020-07" db="EMBL/GenBank/DDBJ databases">
        <title>Huge and variable diversity of episymbiotic CPR bacteria and DPANN archaea in groundwater ecosystems.</title>
        <authorList>
            <person name="He C.Y."/>
            <person name="Keren R."/>
            <person name="Whittaker M."/>
            <person name="Farag I.F."/>
            <person name="Doudna J."/>
            <person name="Cate J.H.D."/>
            <person name="Banfield J.F."/>
        </authorList>
    </citation>
    <scope>NUCLEOTIDE SEQUENCE</scope>
    <source>
        <strain evidence="1">NC_groundwater_1860_Pr3_B-0.1um_51_7</strain>
    </source>
</reference>
<gene>
    <name evidence="1" type="ORF">HZB08_03145</name>
</gene>
<name>A0A9D6UMH0_UNCSA</name>
<dbReference type="AlphaFoldDB" id="A0A9D6UMH0"/>
<organism evidence="1 2">
    <name type="scientific">Candidatus Saganbacteria bacterium</name>
    <dbReference type="NCBI Taxonomy" id="2575572"/>
    <lineage>
        <taxon>Bacteria</taxon>
        <taxon>Bacillati</taxon>
        <taxon>Saganbacteria</taxon>
    </lineage>
</organism>
<dbReference type="EMBL" id="JACRKR010000154">
    <property type="protein sequence ID" value="MBI5078996.1"/>
    <property type="molecule type" value="Genomic_DNA"/>
</dbReference>
<proteinExistence type="predicted"/>
<evidence type="ECO:0000313" key="1">
    <source>
        <dbReference type="EMBL" id="MBI5078996.1"/>
    </source>
</evidence>
<sequence>MGVAKDRESSHGLYFRGELSVAGQLKIVAQKIGAQYRERFNYNILDLFGRNLPDGSTNFGLSLEKAVNKAWLINVKGDYTTPGPLFTAELIVGNKISVNSTLELTCRYYKKASDVSSLVEVGVRQLL</sequence>
<protein>
    <submittedName>
        <fullName evidence="1">Uncharacterized protein</fullName>
    </submittedName>
</protein>
<accession>A0A9D6UMH0</accession>
<dbReference type="Proteomes" id="UP000808761">
    <property type="component" value="Unassembled WGS sequence"/>
</dbReference>